<dbReference type="GO" id="GO:1990133">
    <property type="term" value="C:molybdopterin adenylyltransferase complex"/>
    <property type="evidence" value="ECO:0007669"/>
    <property type="project" value="TreeGrafter"/>
</dbReference>
<keyword evidence="4 8" id="KW-0547">Nucleotide-binding</keyword>
<comment type="similarity">
    <text evidence="1">Belongs to the eukaryotic ribosomal protein eS28 family.</text>
</comment>
<evidence type="ECO:0000313" key="9">
    <source>
        <dbReference type="EMBL" id="KAK1690954.1"/>
    </source>
</evidence>
<protein>
    <recommendedName>
        <fullName evidence="8">Molybdopterin synthase sulfur carrier subunit</fullName>
    </recommendedName>
    <alternativeName>
        <fullName evidence="8">Common component for nitrate reductase and xanthine dehydrogenase protein G</fullName>
    </alternativeName>
    <alternativeName>
        <fullName evidence="8">Molybdenum cofactor synthesis protein 2 small subunit</fullName>
    </alternativeName>
    <alternativeName>
        <fullName evidence="8">Molybdenum cofactor synthesis protein 2A</fullName>
    </alternativeName>
    <alternativeName>
        <fullName evidence="8">Sulfur carrier protein MOCS2A</fullName>
        <shortName evidence="8">MOCS2A</shortName>
    </alternativeName>
</protein>
<evidence type="ECO:0000256" key="1">
    <source>
        <dbReference type="ARBA" id="ARBA00005943"/>
    </source>
</evidence>
<evidence type="ECO:0000256" key="8">
    <source>
        <dbReference type="HAMAP-Rule" id="MF_03051"/>
    </source>
</evidence>
<evidence type="ECO:0000256" key="3">
    <source>
        <dbReference type="ARBA" id="ARBA00022553"/>
    </source>
</evidence>
<gene>
    <name evidence="8" type="primary">cnxG</name>
    <name evidence="9" type="ORF">BDP55DRAFT_543012</name>
</gene>
<comment type="subunit">
    <text evidence="8">Heterotetramer; composed of 2 small (MOCS2A) and 2 large (MOCS2B) subunits.</text>
</comment>
<dbReference type="HAMAP" id="MF_03051">
    <property type="entry name" value="MOCS2A"/>
    <property type="match status" value="1"/>
</dbReference>
<dbReference type="InterPro" id="IPR028887">
    <property type="entry name" value="MOCS2A_euk"/>
</dbReference>
<dbReference type="CDD" id="cd04457">
    <property type="entry name" value="S1_S28E"/>
    <property type="match status" value="1"/>
</dbReference>
<comment type="subcellular location">
    <subcellularLocation>
        <location evidence="8">Cytoplasm</location>
    </subcellularLocation>
</comment>
<keyword evidence="2 8" id="KW-0963">Cytoplasm</keyword>
<dbReference type="GO" id="GO:0005840">
    <property type="term" value="C:ribosome"/>
    <property type="evidence" value="ECO:0007669"/>
    <property type="project" value="UniProtKB-KW"/>
</dbReference>
<dbReference type="GO" id="GO:1990140">
    <property type="term" value="C:molybdopterin synthase complex"/>
    <property type="evidence" value="ECO:0007669"/>
    <property type="project" value="UniProtKB-UniRule"/>
</dbReference>
<keyword evidence="5 9" id="KW-0689">Ribosomal protein</keyword>
<feature type="modified residue" description="1-thioglycine; alternate" evidence="8">
    <location>
        <position position="168"/>
    </location>
</feature>
<comment type="similarity">
    <text evidence="8">Belongs to the MoaD family. MOCS2A subfamily.</text>
</comment>
<dbReference type="SUPFAM" id="SSF50249">
    <property type="entry name" value="Nucleic acid-binding proteins"/>
    <property type="match status" value="1"/>
</dbReference>
<dbReference type="InterPro" id="IPR012340">
    <property type="entry name" value="NA-bd_OB-fold"/>
</dbReference>
<accession>A0AAJ0EXE5</accession>
<comment type="function">
    <text evidence="8">Acts as a sulfur carrier required for molybdopterin biosynthesis. Component of the molybdopterin synthase complex that catalyzes the conversion of precursor Z into molybdopterin by mediating the incorporation of 2 sulfur atoms into precursor Z to generate a dithiolene group. In the complex, serves as sulfur donor by being thiocarboxylated (-COSH) at its C-terminus by UBA4. After interaction with MOCS2B, the sulfur is then transferred to precursor Z to form molybdopterin.</text>
</comment>
<dbReference type="Proteomes" id="UP001224890">
    <property type="component" value="Unassembled WGS sequence"/>
</dbReference>
<dbReference type="Gene3D" id="2.40.50.140">
    <property type="entry name" value="Nucleic acid-binding proteins"/>
    <property type="match status" value="1"/>
</dbReference>
<feature type="modified residue" description="Glycyl adenylate; alternate" evidence="8">
    <location>
        <position position="168"/>
    </location>
</feature>
<organism evidence="9 10">
    <name type="scientific">Colletotrichum godetiae</name>
    <dbReference type="NCBI Taxonomy" id="1209918"/>
    <lineage>
        <taxon>Eukaryota</taxon>
        <taxon>Fungi</taxon>
        <taxon>Dikarya</taxon>
        <taxon>Ascomycota</taxon>
        <taxon>Pezizomycotina</taxon>
        <taxon>Sordariomycetes</taxon>
        <taxon>Hypocreomycetidae</taxon>
        <taxon>Glomerellales</taxon>
        <taxon>Glomerellaceae</taxon>
        <taxon>Colletotrichum</taxon>
        <taxon>Colletotrichum acutatum species complex</taxon>
    </lineage>
</organism>
<evidence type="ECO:0000256" key="7">
    <source>
        <dbReference type="ARBA" id="ARBA00023274"/>
    </source>
</evidence>
<dbReference type="InterPro" id="IPR003749">
    <property type="entry name" value="ThiS/MoaD-like"/>
</dbReference>
<dbReference type="InterPro" id="IPR044672">
    <property type="entry name" value="MOCS2A"/>
</dbReference>
<keyword evidence="10" id="KW-1185">Reference proteome</keyword>
<dbReference type="AlphaFoldDB" id="A0AAJ0EXE5"/>
<dbReference type="SUPFAM" id="SSF54285">
    <property type="entry name" value="MoaD/ThiS"/>
    <property type="match status" value="1"/>
</dbReference>
<dbReference type="InterPro" id="IPR000289">
    <property type="entry name" value="Ribosomal_eS28"/>
</dbReference>
<keyword evidence="3 8" id="KW-0597">Phosphoprotein</keyword>
<evidence type="ECO:0000256" key="2">
    <source>
        <dbReference type="ARBA" id="ARBA00022490"/>
    </source>
</evidence>
<sequence>MDSAKQPVKLVKVTRVLGRTGSRGGVTQVRVEFMDDETRSIIRNVKGPVREDDILCLLESEHCRYLPIILRNMAAAPRPPKDHFNVLFFASASSFTSKQYEVLQAPLPLKTLFDALEERYAGFKERFLESCLVTVNLEYVDIPGADDEEGPIIRSGDEVAIIPPVSSG</sequence>
<evidence type="ECO:0000256" key="6">
    <source>
        <dbReference type="ARBA" id="ARBA00023150"/>
    </source>
</evidence>
<dbReference type="GO" id="GO:0030366">
    <property type="term" value="F:molybdopterin synthase activity"/>
    <property type="evidence" value="ECO:0007669"/>
    <property type="project" value="UniProtKB-UniRule"/>
</dbReference>
<reference evidence="9" key="1">
    <citation type="submission" date="2021-06" db="EMBL/GenBank/DDBJ databases">
        <title>Comparative genomics, transcriptomics and evolutionary studies reveal genomic signatures of adaptation to plant cell wall in hemibiotrophic fungi.</title>
        <authorList>
            <consortium name="DOE Joint Genome Institute"/>
            <person name="Baroncelli R."/>
            <person name="Diaz J.F."/>
            <person name="Benocci T."/>
            <person name="Peng M."/>
            <person name="Battaglia E."/>
            <person name="Haridas S."/>
            <person name="Andreopoulos W."/>
            <person name="Labutti K."/>
            <person name="Pangilinan J."/>
            <person name="Floch G.L."/>
            <person name="Makela M.R."/>
            <person name="Henrissat B."/>
            <person name="Grigoriev I.V."/>
            <person name="Crouch J.A."/>
            <person name="De Vries R.P."/>
            <person name="Sukno S.A."/>
            <person name="Thon M.R."/>
        </authorList>
    </citation>
    <scope>NUCLEOTIDE SEQUENCE</scope>
    <source>
        <strain evidence="9">CBS 193.32</strain>
    </source>
</reference>
<dbReference type="GO" id="GO:0000166">
    <property type="term" value="F:nucleotide binding"/>
    <property type="evidence" value="ECO:0007669"/>
    <property type="project" value="UniProtKB-KW"/>
</dbReference>
<dbReference type="InterPro" id="IPR016155">
    <property type="entry name" value="Mopterin_synth/thiamin_S_b"/>
</dbReference>
<comment type="caution">
    <text evidence="9">The sequence shown here is derived from an EMBL/GenBank/DDBJ whole genome shotgun (WGS) entry which is preliminary data.</text>
</comment>
<evidence type="ECO:0000256" key="5">
    <source>
        <dbReference type="ARBA" id="ARBA00022980"/>
    </source>
</evidence>
<dbReference type="InterPro" id="IPR012675">
    <property type="entry name" value="Beta-grasp_dom_sf"/>
</dbReference>
<dbReference type="GO" id="GO:0003735">
    <property type="term" value="F:structural constituent of ribosome"/>
    <property type="evidence" value="ECO:0007669"/>
    <property type="project" value="InterPro"/>
</dbReference>
<proteinExistence type="inferred from homology"/>
<keyword evidence="7" id="KW-0687">Ribonucleoprotein</keyword>
<evidence type="ECO:0000256" key="4">
    <source>
        <dbReference type="ARBA" id="ARBA00022741"/>
    </source>
</evidence>
<comment type="pathway">
    <text evidence="8">Cofactor biosynthesis; molybdopterin biosynthesis.</text>
</comment>
<dbReference type="Pfam" id="PF01200">
    <property type="entry name" value="Ribosomal_S28e"/>
    <property type="match status" value="1"/>
</dbReference>
<dbReference type="CDD" id="cd00754">
    <property type="entry name" value="Ubl_MoaD"/>
    <property type="match status" value="1"/>
</dbReference>
<dbReference type="GO" id="GO:1990904">
    <property type="term" value="C:ribonucleoprotein complex"/>
    <property type="evidence" value="ECO:0007669"/>
    <property type="project" value="UniProtKB-KW"/>
</dbReference>
<name>A0AAJ0EXE5_9PEZI</name>
<dbReference type="PANTHER" id="PTHR33359:SF1">
    <property type="entry name" value="MOLYBDOPTERIN SYNTHASE SULFUR CARRIER SUBUNIT"/>
    <property type="match status" value="1"/>
</dbReference>
<dbReference type="PANTHER" id="PTHR33359">
    <property type="entry name" value="MOLYBDOPTERIN SYNTHASE SULFUR CARRIER SUBUNIT"/>
    <property type="match status" value="1"/>
</dbReference>
<evidence type="ECO:0000313" key="10">
    <source>
        <dbReference type="Proteomes" id="UP001224890"/>
    </source>
</evidence>
<dbReference type="EMBL" id="JAHMHR010000005">
    <property type="protein sequence ID" value="KAK1690954.1"/>
    <property type="molecule type" value="Genomic_DNA"/>
</dbReference>
<dbReference type="GO" id="GO:0006412">
    <property type="term" value="P:translation"/>
    <property type="evidence" value="ECO:0007669"/>
    <property type="project" value="InterPro"/>
</dbReference>
<dbReference type="Gene3D" id="3.10.20.30">
    <property type="match status" value="1"/>
</dbReference>
<keyword evidence="6 8" id="KW-0501">Molybdenum cofactor biosynthesis</keyword>
<comment type="PTM">
    <text evidence="8">C-terminal thiocarboxylation occurs in 2 steps, it is first acyl-adenylated (-COAMP) via the hesA/moeB/thiF part of UBA4, then thiocarboxylated (-COSH) via the rhodanese domain of UBA4.</text>
</comment>
<dbReference type="Pfam" id="PF02597">
    <property type="entry name" value="ThiS"/>
    <property type="match status" value="1"/>
</dbReference>
<dbReference type="FunFam" id="2.40.50.140:FF:000025">
    <property type="entry name" value="40S ribosomal protein S28"/>
    <property type="match status" value="1"/>
</dbReference>
<dbReference type="GO" id="GO:0006777">
    <property type="term" value="P:Mo-molybdopterin cofactor biosynthetic process"/>
    <property type="evidence" value="ECO:0007669"/>
    <property type="project" value="UniProtKB-UniRule"/>
</dbReference>